<keyword evidence="3" id="KW-1185">Reference proteome</keyword>
<dbReference type="EMBL" id="JAYWIO010000005">
    <property type="protein sequence ID" value="KAK7259591.1"/>
    <property type="molecule type" value="Genomic_DNA"/>
</dbReference>
<feature type="compositionally biased region" description="Basic residues" evidence="1">
    <location>
        <begin position="63"/>
        <end position="73"/>
    </location>
</feature>
<feature type="region of interest" description="Disordered" evidence="1">
    <location>
        <begin position="1"/>
        <end position="31"/>
    </location>
</feature>
<feature type="region of interest" description="Disordered" evidence="1">
    <location>
        <begin position="57"/>
        <end position="90"/>
    </location>
</feature>
<comment type="caution">
    <text evidence="2">The sequence shown here is derived from an EMBL/GenBank/DDBJ whole genome shotgun (WGS) entry which is preliminary data.</text>
</comment>
<dbReference type="AlphaFoldDB" id="A0AAN9ENK4"/>
<feature type="compositionally biased region" description="Polar residues" evidence="1">
    <location>
        <begin position="12"/>
        <end position="24"/>
    </location>
</feature>
<sequence>MASKFSLPDNESIGSSDSNGSNKTISDDISSHPYKTESILITYQSKNEACNSQMSINDMNTSKSKHNPLRKHQPPLLSSAPSTRNATSGKGYLKRYHPYARQEVMPIATSAPENDHGSSTAENKSYKTLDLISLLDPTRNFLCLIDQQSLGQSGKATNGSDAALDLSNEKGAVDLKLKL</sequence>
<reference evidence="2 3" key="1">
    <citation type="submission" date="2024-01" db="EMBL/GenBank/DDBJ databases">
        <title>The genomes of 5 underutilized Papilionoideae crops provide insights into root nodulation and disease resistanc.</title>
        <authorList>
            <person name="Yuan L."/>
        </authorList>
    </citation>
    <scope>NUCLEOTIDE SEQUENCE [LARGE SCALE GENOMIC DNA]</scope>
    <source>
        <strain evidence="2">ZHUSHIDOU_FW_LH</strain>
        <tissue evidence="2">Leaf</tissue>
    </source>
</reference>
<protein>
    <submittedName>
        <fullName evidence="2">Uncharacterized protein</fullName>
    </submittedName>
</protein>
<evidence type="ECO:0000313" key="3">
    <source>
        <dbReference type="Proteomes" id="UP001372338"/>
    </source>
</evidence>
<evidence type="ECO:0000313" key="2">
    <source>
        <dbReference type="EMBL" id="KAK7259591.1"/>
    </source>
</evidence>
<proteinExistence type="predicted"/>
<name>A0AAN9ENK4_CROPI</name>
<dbReference type="Proteomes" id="UP001372338">
    <property type="component" value="Unassembled WGS sequence"/>
</dbReference>
<gene>
    <name evidence="2" type="ORF">RIF29_25200</name>
</gene>
<organism evidence="2 3">
    <name type="scientific">Crotalaria pallida</name>
    <name type="common">Smooth rattlebox</name>
    <name type="synonym">Crotalaria striata</name>
    <dbReference type="NCBI Taxonomy" id="3830"/>
    <lineage>
        <taxon>Eukaryota</taxon>
        <taxon>Viridiplantae</taxon>
        <taxon>Streptophyta</taxon>
        <taxon>Embryophyta</taxon>
        <taxon>Tracheophyta</taxon>
        <taxon>Spermatophyta</taxon>
        <taxon>Magnoliopsida</taxon>
        <taxon>eudicotyledons</taxon>
        <taxon>Gunneridae</taxon>
        <taxon>Pentapetalae</taxon>
        <taxon>rosids</taxon>
        <taxon>fabids</taxon>
        <taxon>Fabales</taxon>
        <taxon>Fabaceae</taxon>
        <taxon>Papilionoideae</taxon>
        <taxon>50 kb inversion clade</taxon>
        <taxon>genistoids sensu lato</taxon>
        <taxon>core genistoids</taxon>
        <taxon>Crotalarieae</taxon>
        <taxon>Crotalaria</taxon>
    </lineage>
</organism>
<evidence type="ECO:0000256" key="1">
    <source>
        <dbReference type="SAM" id="MobiDB-lite"/>
    </source>
</evidence>
<accession>A0AAN9ENK4</accession>
<feature type="compositionally biased region" description="Polar residues" evidence="1">
    <location>
        <begin position="79"/>
        <end position="88"/>
    </location>
</feature>